<feature type="compositionally biased region" description="Basic and acidic residues" evidence="4">
    <location>
        <begin position="7"/>
        <end position="26"/>
    </location>
</feature>
<dbReference type="GO" id="GO:0036064">
    <property type="term" value="C:ciliary basal body"/>
    <property type="evidence" value="ECO:0007669"/>
    <property type="project" value="TreeGrafter"/>
</dbReference>
<keyword evidence="2" id="KW-0547">Nucleotide-binding</keyword>
<dbReference type="OrthoDB" id="202825at2759"/>
<feature type="region of interest" description="Disordered" evidence="4">
    <location>
        <begin position="1"/>
        <end position="26"/>
    </location>
</feature>
<gene>
    <name evidence="6" type="ORF">GUITHDRAFT_110127</name>
</gene>
<name>L1J653_GUITC</name>
<dbReference type="InterPro" id="IPR004344">
    <property type="entry name" value="TTL/TTLL_fam"/>
</dbReference>
<dbReference type="PaxDb" id="55529-EKX44023"/>
<keyword evidence="5" id="KW-0472">Membrane</keyword>
<dbReference type="PANTHER" id="PTHR12241">
    <property type="entry name" value="TUBULIN POLYGLUTAMYLASE"/>
    <property type="match status" value="1"/>
</dbReference>
<dbReference type="GO" id="GO:0015631">
    <property type="term" value="F:tubulin binding"/>
    <property type="evidence" value="ECO:0007669"/>
    <property type="project" value="TreeGrafter"/>
</dbReference>
<dbReference type="GO" id="GO:0070740">
    <property type="term" value="F:tubulin-glutamic acid ligase activity"/>
    <property type="evidence" value="ECO:0007669"/>
    <property type="project" value="TreeGrafter"/>
</dbReference>
<dbReference type="Proteomes" id="UP000011087">
    <property type="component" value="Unassembled WGS sequence"/>
</dbReference>
<reference evidence="7" key="3">
    <citation type="submission" date="2015-06" db="UniProtKB">
        <authorList>
            <consortium name="EnsemblProtists"/>
        </authorList>
    </citation>
    <scope>IDENTIFICATION</scope>
</reference>
<organism evidence="6">
    <name type="scientific">Guillardia theta (strain CCMP2712)</name>
    <name type="common">Cryptophyte</name>
    <dbReference type="NCBI Taxonomy" id="905079"/>
    <lineage>
        <taxon>Eukaryota</taxon>
        <taxon>Cryptophyceae</taxon>
        <taxon>Pyrenomonadales</taxon>
        <taxon>Geminigeraceae</taxon>
        <taxon>Guillardia</taxon>
    </lineage>
</organism>
<evidence type="ECO:0000313" key="6">
    <source>
        <dbReference type="EMBL" id="EKX44023.1"/>
    </source>
</evidence>
<evidence type="ECO:0000313" key="7">
    <source>
        <dbReference type="EnsemblProtists" id="EKX44023"/>
    </source>
</evidence>
<dbReference type="RefSeq" id="XP_005831003.1">
    <property type="nucleotide sequence ID" value="XM_005830946.1"/>
</dbReference>
<dbReference type="GO" id="GO:0005524">
    <property type="term" value="F:ATP binding"/>
    <property type="evidence" value="ECO:0007669"/>
    <property type="project" value="UniProtKB-KW"/>
</dbReference>
<keyword evidence="1" id="KW-0436">Ligase</keyword>
<keyword evidence="8" id="KW-1185">Reference proteome</keyword>
<dbReference type="Pfam" id="PF03133">
    <property type="entry name" value="TTL"/>
    <property type="match status" value="1"/>
</dbReference>
<dbReference type="KEGG" id="gtt:GUITHDRAFT_110127"/>
<dbReference type="GeneID" id="17300613"/>
<protein>
    <submittedName>
        <fullName evidence="6 7">Uncharacterized protein</fullName>
    </submittedName>
</protein>
<keyword evidence="3" id="KW-0067">ATP-binding</keyword>
<keyword evidence="5" id="KW-0812">Transmembrane</keyword>
<evidence type="ECO:0000256" key="2">
    <source>
        <dbReference type="ARBA" id="ARBA00022741"/>
    </source>
</evidence>
<keyword evidence="5" id="KW-1133">Transmembrane helix</keyword>
<dbReference type="Gene3D" id="3.30.470.20">
    <property type="entry name" value="ATP-grasp fold, B domain"/>
    <property type="match status" value="1"/>
</dbReference>
<evidence type="ECO:0000256" key="1">
    <source>
        <dbReference type="ARBA" id="ARBA00022598"/>
    </source>
</evidence>
<reference evidence="6 8" key="1">
    <citation type="journal article" date="2012" name="Nature">
        <title>Algal genomes reveal evolutionary mosaicism and the fate of nucleomorphs.</title>
        <authorList>
            <consortium name="DOE Joint Genome Institute"/>
            <person name="Curtis B.A."/>
            <person name="Tanifuji G."/>
            <person name="Burki F."/>
            <person name="Gruber A."/>
            <person name="Irimia M."/>
            <person name="Maruyama S."/>
            <person name="Arias M.C."/>
            <person name="Ball S.G."/>
            <person name="Gile G.H."/>
            <person name="Hirakawa Y."/>
            <person name="Hopkins J.F."/>
            <person name="Kuo A."/>
            <person name="Rensing S.A."/>
            <person name="Schmutz J."/>
            <person name="Symeonidi A."/>
            <person name="Elias M."/>
            <person name="Eveleigh R.J."/>
            <person name="Herman E.K."/>
            <person name="Klute M.J."/>
            <person name="Nakayama T."/>
            <person name="Obornik M."/>
            <person name="Reyes-Prieto A."/>
            <person name="Armbrust E.V."/>
            <person name="Aves S.J."/>
            <person name="Beiko R.G."/>
            <person name="Coutinho P."/>
            <person name="Dacks J.B."/>
            <person name="Durnford D.G."/>
            <person name="Fast N.M."/>
            <person name="Green B.R."/>
            <person name="Grisdale C.J."/>
            <person name="Hempel F."/>
            <person name="Henrissat B."/>
            <person name="Hoppner M.P."/>
            <person name="Ishida K."/>
            <person name="Kim E."/>
            <person name="Koreny L."/>
            <person name="Kroth P.G."/>
            <person name="Liu Y."/>
            <person name="Malik S.B."/>
            <person name="Maier U.G."/>
            <person name="McRose D."/>
            <person name="Mock T."/>
            <person name="Neilson J.A."/>
            <person name="Onodera N.T."/>
            <person name="Poole A.M."/>
            <person name="Pritham E.J."/>
            <person name="Richards T.A."/>
            <person name="Rocap G."/>
            <person name="Roy S.W."/>
            <person name="Sarai C."/>
            <person name="Schaack S."/>
            <person name="Shirato S."/>
            <person name="Slamovits C.H."/>
            <person name="Spencer D.F."/>
            <person name="Suzuki S."/>
            <person name="Worden A.Z."/>
            <person name="Zauner S."/>
            <person name="Barry K."/>
            <person name="Bell C."/>
            <person name="Bharti A.K."/>
            <person name="Crow J.A."/>
            <person name="Grimwood J."/>
            <person name="Kramer R."/>
            <person name="Lindquist E."/>
            <person name="Lucas S."/>
            <person name="Salamov A."/>
            <person name="McFadden G.I."/>
            <person name="Lane C.E."/>
            <person name="Keeling P.J."/>
            <person name="Gray M.W."/>
            <person name="Grigoriev I.V."/>
            <person name="Archibald J.M."/>
        </authorList>
    </citation>
    <scope>NUCLEOTIDE SEQUENCE</scope>
    <source>
        <strain evidence="6 8">CCMP2712</strain>
    </source>
</reference>
<accession>L1J653</accession>
<feature type="transmembrane region" description="Helical" evidence="5">
    <location>
        <begin position="33"/>
        <end position="54"/>
    </location>
</feature>
<dbReference type="HOGENOM" id="CLU_509475_0_0_1"/>
<sequence length="535" mass="61501">MIRKREKSSGEDAKRSQRLEKHNMQNKKEPLHLAKLQLLVFIAVALVILVGQRWSERERSLPLADETDDEVFNRTRMDIARFRQTSELPTFGLTSGRYYYMVKELRGNSAHRLKARCHYDPANNTKPPAELLVPGRLSLRNELTERSLCFLWYCAEFWTRPMGAGIDDKSFLRQAIMSYEQSHSCKPDQVTAPTVDLNETDKCFTFFRNNDKWAAKAESLWFIKAKDGSTGRHISLLRRADVERIATSGHPTCPIPGGIASLEVPNLWVIGNRKFDHRVFVLVASFEPLVVLFRKGHLRFSVFNYSDPFKEPLELNVSFYTGRVYKDRMTKAILNATSDKLFSGPSGYPVGKRPEDNPDLSRHLTNPRFAFAHTNNTNEVIRPAEVLRRALVVQHGDEVGKKRWEKMQASVKNACLTVIYAIKDKFKGREYMTRWGFMMIAMDVVYDTDGNAKVIDINSGPDFYHDHKFPLWFHRERSSMIREALDIVQETAFLKATQRSEIKLQTPDHWELLYHEKQGGPTSGLLPLGSCPQSS</sequence>
<dbReference type="GO" id="GO:0000226">
    <property type="term" value="P:microtubule cytoskeleton organization"/>
    <property type="evidence" value="ECO:0007669"/>
    <property type="project" value="TreeGrafter"/>
</dbReference>
<reference evidence="8" key="2">
    <citation type="submission" date="2012-11" db="EMBL/GenBank/DDBJ databases">
        <authorList>
            <person name="Kuo A."/>
            <person name="Curtis B.A."/>
            <person name="Tanifuji G."/>
            <person name="Burki F."/>
            <person name="Gruber A."/>
            <person name="Irimia M."/>
            <person name="Maruyama S."/>
            <person name="Arias M.C."/>
            <person name="Ball S.G."/>
            <person name="Gile G.H."/>
            <person name="Hirakawa Y."/>
            <person name="Hopkins J.F."/>
            <person name="Rensing S.A."/>
            <person name="Schmutz J."/>
            <person name="Symeonidi A."/>
            <person name="Elias M."/>
            <person name="Eveleigh R.J."/>
            <person name="Herman E.K."/>
            <person name="Klute M.J."/>
            <person name="Nakayama T."/>
            <person name="Obornik M."/>
            <person name="Reyes-Prieto A."/>
            <person name="Armbrust E.V."/>
            <person name="Aves S.J."/>
            <person name="Beiko R.G."/>
            <person name="Coutinho P."/>
            <person name="Dacks J.B."/>
            <person name="Durnford D.G."/>
            <person name="Fast N.M."/>
            <person name="Green B.R."/>
            <person name="Grisdale C."/>
            <person name="Hempe F."/>
            <person name="Henrissat B."/>
            <person name="Hoppner M.P."/>
            <person name="Ishida K.-I."/>
            <person name="Kim E."/>
            <person name="Koreny L."/>
            <person name="Kroth P.G."/>
            <person name="Liu Y."/>
            <person name="Malik S.-B."/>
            <person name="Maier U.G."/>
            <person name="McRose D."/>
            <person name="Mock T."/>
            <person name="Neilson J.A."/>
            <person name="Onodera N.T."/>
            <person name="Poole A.M."/>
            <person name="Pritham E.J."/>
            <person name="Richards T.A."/>
            <person name="Rocap G."/>
            <person name="Roy S.W."/>
            <person name="Sarai C."/>
            <person name="Schaack S."/>
            <person name="Shirato S."/>
            <person name="Slamovits C.H."/>
            <person name="Spencer D.F."/>
            <person name="Suzuki S."/>
            <person name="Worden A.Z."/>
            <person name="Zauner S."/>
            <person name="Barry K."/>
            <person name="Bell C."/>
            <person name="Bharti A.K."/>
            <person name="Crow J.A."/>
            <person name="Grimwood J."/>
            <person name="Kramer R."/>
            <person name="Lindquist E."/>
            <person name="Lucas S."/>
            <person name="Salamov A."/>
            <person name="McFadden G.I."/>
            <person name="Lane C.E."/>
            <person name="Keeling P.J."/>
            <person name="Gray M.W."/>
            <person name="Grigoriev I.V."/>
            <person name="Archibald J.M."/>
        </authorList>
    </citation>
    <scope>NUCLEOTIDE SEQUENCE</scope>
    <source>
        <strain evidence="8">CCMP2712</strain>
    </source>
</reference>
<evidence type="ECO:0000256" key="3">
    <source>
        <dbReference type="ARBA" id="ARBA00022840"/>
    </source>
</evidence>
<evidence type="ECO:0000313" key="8">
    <source>
        <dbReference type="Proteomes" id="UP000011087"/>
    </source>
</evidence>
<evidence type="ECO:0000256" key="5">
    <source>
        <dbReference type="SAM" id="Phobius"/>
    </source>
</evidence>
<evidence type="ECO:0000256" key="4">
    <source>
        <dbReference type="SAM" id="MobiDB-lite"/>
    </source>
</evidence>
<dbReference type="EMBL" id="JH993007">
    <property type="protein sequence ID" value="EKX44023.1"/>
    <property type="molecule type" value="Genomic_DNA"/>
</dbReference>
<proteinExistence type="predicted"/>
<dbReference type="AlphaFoldDB" id="L1J653"/>
<dbReference type="EnsemblProtists" id="EKX44023">
    <property type="protein sequence ID" value="EKX44023"/>
    <property type="gene ID" value="GUITHDRAFT_110127"/>
</dbReference>